<gene>
    <name evidence="3" type="ORF">K8V56_13690</name>
</gene>
<evidence type="ECO:0000313" key="4">
    <source>
        <dbReference type="Proteomes" id="UP000698173"/>
    </source>
</evidence>
<reference evidence="3" key="1">
    <citation type="journal article" date="2021" name="PeerJ">
        <title>Extensive microbial diversity within the chicken gut microbiome revealed by metagenomics and culture.</title>
        <authorList>
            <person name="Gilroy R."/>
            <person name="Ravi A."/>
            <person name="Getino M."/>
            <person name="Pursley I."/>
            <person name="Horton D.L."/>
            <person name="Alikhan N.F."/>
            <person name="Baker D."/>
            <person name="Gharbi K."/>
            <person name="Hall N."/>
            <person name="Watson M."/>
            <person name="Adriaenssens E.M."/>
            <person name="Foster-Nyarko E."/>
            <person name="Jarju S."/>
            <person name="Secka A."/>
            <person name="Antonio M."/>
            <person name="Oren A."/>
            <person name="Chaudhuri R.R."/>
            <person name="La Ragione R."/>
            <person name="Hildebrand F."/>
            <person name="Pallen M.J."/>
        </authorList>
    </citation>
    <scope>NUCLEOTIDE SEQUENCE</scope>
    <source>
        <strain evidence="3">CHK171-7178</strain>
    </source>
</reference>
<dbReference type="InterPro" id="IPR008866">
    <property type="entry name" value="Phage_lambda_GpA-like"/>
</dbReference>
<dbReference type="InterPro" id="IPR046454">
    <property type="entry name" value="GpA_endonuclease"/>
</dbReference>
<dbReference type="AlphaFoldDB" id="A0A921G001"/>
<dbReference type="EMBL" id="DYWT01000217">
    <property type="protein sequence ID" value="HJF32810.1"/>
    <property type="molecule type" value="Genomic_DNA"/>
</dbReference>
<dbReference type="InterPro" id="IPR046453">
    <property type="entry name" value="GpA_ATPase"/>
</dbReference>
<feature type="domain" description="Phage terminase large subunit GpA ATPase" evidence="1">
    <location>
        <begin position="43"/>
        <end position="289"/>
    </location>
</feature>
<dbReference type="GO" id="GO:0004519">
    <property type="term" value="F:endonuclease activity"/>
    <property type="evidence" value="ECO:0007669"/>
    <property type="project" value="InterPro"/>
</dbReference>
<dbReference type="Gene3D" id="3.40.50.300">
    <property type="entry name" value="P-loop containing nucleotide triphosphate hydrolases"/>
    <property type="match status" value="1"/>
</dbReference>
<dbReference type="PANTHER" id="PTHR34413:SF2">
    <property type="entry name" value="PROPHAGE TAIL FIBER ASSEMBLY PROTEIN HOMOLOG TFAE-RELATED"/>
    <property type="match status" value="1"/>
</dbReference>
<accession>A0A921G001</accession>
<dbReference type="PANTHER" id="PTHR34413">
    <property type="entry name" value="PROPHAGE TAIL FIBER ASSEMBLY PROTEIN HOMOLOG TFAE-RELATED-RELATED"/>
    <property type="match status" value="1"/>
</dbReference>
<dbReference type="Pfam" id="PF05876">
    <property type="entry name" value="GpA_ATPase"/>
    <property type="match status" value="1"/>
</dbReference>
<organism evidence="3 4">
    <name type="scientific">Sporosarcina psychrophila</name>
    <name type="common">Bacillus psychrophilus</name>
    <dbReference type="NCBI Taxonomy" id="1476"/>
    <lineage>
        <taxon>Bacteria</taxon>
        <taxon>Bacillati</taxon>
        <taxon>Bacillota</taxon>
        <taxon>Bacilli</taxon>
        <taxon>Bacillales</taxon>
        <taxon>Caryophanaceae</taxon>
        <taxon>Sporosarcina</taxon>
    </lineage>
</organism>
<proteinExistence type="inferred from homology"/>
<evidence type="ECO:0000259" key="1">
    <source>
        <dbReference type="Pfam" id="PF05876"/>
    </source>
</evidence>
<comment type="caution">
    <text evidence="3">The sequence shown here is derived from an EMBL/GenBank/DDBJ whole genome shotgun (WGS) entry which is preliminary data.</text>
</comment>
<dbReference type="HAMAP" id="MF_04144">
    <property type="entry name" value="TERL_LAMBDA"/>
    <property type="match status" value="1"/>
</dbReference>
<dbReference type="InterPro" id="IPR051220">
    <property type="entry name" value="TFA_Chaperone"/>
</dbReference>
<sequence>MQRKRKGEWPSFITNSLSALKPPEKLNVSEWAEKHRVLDSKSSAIPGPWRNEVTPYLNDIMDEFNNADTEEIIFIKPTQVGGTEALQNALGYIVMQDPSPTMIVYPSKELAESVSKNRLRPMMRVSKGLREKYFDDKSTELELQCDGMYISLEGANSPASLSSKPIRYLFLDEVDKYPGATKKEADPIRLARERTKTFTNRKIFITSTPTLRTGHIWKAKENADVIKHYTVPCPHCGEYIELQFKQIKWPKSDEMSEIDRAEHAFYACQMCGNIIDDRQKGQMIRYGRWKIVEQKTEFPRKVAYWMNTLYSPFVRFGEIAKEFMTTKHDAEAFQNFVNSWLAEPWEDTKLKTNADMVIERQTEFEQFEIPDWAEFLTAGVDVQETSLYYTVRAWGPYITSQNIAHGQVFSWKEIERVMNSEFKKRDGEKMMINLCGVDSGDQTDDVYEFCARNSEWAIPVKGVGGGHSYFKVSTINKTHSSAYGMRLLLVDGGKYKDMIASRLAKPVGEGSWMVHKDCDYEYAEQVTAEHKVMTKGGAGAHKEVWVPKTSHADNHYLDCEVYALAVADVLGVRSLSLLQIEEEEPVQEQPVNSQSVSYNDNWLGKTDNWI</sequence>
<dbReference type="Pfam" id="PF20454">
    <property type="entry name" value="GpA_nuclease"/>
    <property type="match status" value="1"/>
</dbReference>
<dbReference type="Proteomes" id="UP000698173">
    <property type="component" value="Unassembled WGS sequence"/>
</dbReference>
<dbReference type="GO" id="GO:0005524">
    <property type="term" value="F:ATP binding"/>
    <property type="evidence" value="ECO:0007669"/>
    <property type="project" value="InterPro"/>
</dbReference>
<protein>
    <submittedName>
        <fullName evidence="3">Phage terminase large subunit family protein</fullName>
    </submittedName>
</protein>
<dbReference type="GO" id="GO:0016887">
    <property type="term" value="F:ATP hydrolysis activity"/>
    <property type="evidence" value="ECO:0007669"/>
    <property type="project" value="InterPro"/>
</dbReference>
<evidence type="ECO:0000313" key="3">
    <source>
        <dbReference type="EMBL" id="HJF32810.1"/>
    </source>
</evidence>
<reference evidence="3" key="2">
    <citation type="submission" date="2021-09" db="EMBL/GenBank/DDBJ databases">
        <authorList>
            <person name="Gilroy R."/>
        </authorList>
    </citation>
    <scope>NUCLEOTIDE SEQUENCE</scope>
    <source>
        <strain evidence="3">CHK171-7178</strain>
    </source>
</reference>
<dbReference type="InterPro" id="IPR027417">
    <property type="entry name" value="P-loop_NTPase"/>
</dbReference>
<evidence type="ECO:0000259" key="2">
    <source>
        <dbReference type="Pfam" id="PF20454"/>
    </source>
</evidence>
<feature type="domain" description="Terminase large subunit GpA endonuclease" evidence="2">
    <location>
        <begin position="302"/>
        <end position="573"/>
    </location>
</feature>
<name>A0A921G001_SPOPS</name>